<dbReference type="Pfam" id="PF03995">
    <property type="entry name" value="Inhibitor_I36"/>
    <property type="match status" value="1"/>
</dbReference>
<accession>A0A7T7I8V3</accession>
<keyword evidence="1" id="KW-0732">Signal</keyword>
<dbReference type="AlphaFoldDB" id="A0A7T7I8V3"/>
<dbReference type="KEGG" id="slf:JEQ17_28235"/>
<proteinExistence type="predicted"/>
<evidence type="ECO:0000256" key="1">
    <source>
        <dbReference type="SAM" id="SignalP"/>
    </source>
</evidence>
<dbReference type="RefSeq" id="WP_200397789.1">
    <property type="nucleotide sequence ID" value="NZ_CP066831.1"/>
</dbReference>
<reference evidence="2 3" key="1">
    <citation type="submission" date="2020-12" db="EMBL/GenBank/DDBJ databases">
        <title>A novel species.</title>
        <authorList>
            <person name="Li K."/>
        </authorList>
    </citation>
    <scope>NUCLEOTIDE SEQUENCE [LARGE SCALE GENOMIC DNA]</scope>
    <source>
        <strain evidence="2 3">ZYC-3</strain>
    </source>
</reference>
<evidence type="ECO:0000313" key="3">
    <source>
        <dbReference type="Proteomes" id="UP000595636"/>
    </source>
</evidence>
<gene>
    <name evidence="2" type="ORF">JEQ17_28235</name>
</gene>
<dbReference type="EMBL" id="CP066831">
    <property type="protein sequence ID" value="QQM42927.1"/>
    <property type="molecule type" value="Genomic_DNA"/>
</dbReference>
<evidence type="ECO:0000313" key="2">
    <source>
        <dbReference type="EMBL" id="QQM42927.1"/>
    </source>
</evidence>
<keyword evidence="3" id="KW-1185">Reference proteome</keyword>
<dbReference type="PROSITE" id="PS51318">
    <property type="entry name" value="TAT"/>
    <property type="match status" value="1"/>
</dbReference>
<feature type="chain" id="PRO_5039170690" evidence="1">
    <location>
        <begin position="30"/>
        <end position="141"/>
    </location>
</feature>
<feature type="signal peptide" evidence="1">
    <location>
        <begin position="1"/>
        <end position="29"/>
    </location>
</feature>
<organism evidence="2 3">
    <name type="scientific">Streptomyces liliifuscus</name>
    <dbReference type="NCBI Taxonomy" id="2797636"/>
    <lineage>
        <taxon>Bacteria</taxon>
        <taxon>Bacillati</taxon>
        <taxon>Actinomycetota</taxon>
        <taxon>Actinomycetes</taxon>
        <taxon>Kitasatosporales</taxon>
        <taxon>Streptomycetaceae</taxon>
        <taxon>Streptomyces</taxon>
    </lineage>
</organism>
<protein>
    <submittedName>
        <fullName evidence="2">Peptidase inhibitor family I36 protein</fullName>
    </submittedName>
</protein>
<name>A0A7T7I8V3_9ACTN</name>
<dbReference type="InterPro" id="IPR006311">
    <property type="entry name" value="TAT_signal"/>
</dbReference>
<dbReference type="Proteomes" id="UP000595636">
    <property type="component" value="Chromosome"/>
</dbReference>
<dbReference type="Gene3D" id="2.60.20.10">
    <property type="entry name" value="Crystallins"/>
    <property type="match status" value="1"/>
</dbReference>
<sequence>MKKSRLGALAMTGAATVAMMGLATAPAQAGTAGYNLCAQATSSVYNSLCLYYNSNQEGSFAAFTRNVADLEPWIFGHIGTPNSAGQGQGVKNNAASAANPGDNCWRVYFNSNYAGASDYIGDSGYRQLIHTYNENASVKAC</sequence>